<gene>
    <name evidence="1" type="ORF">METZ01_LOCUS203832</name>
</gene>
<dbReference type="AlphaFoldDB" id="A0A382EJS2"/>
<accession>A0A382EJS2</accession>
<sequence length="34" mass="3787">MREENLCNPLARPSSLAEVSPLAWLEHSTVLILP</sequence>
<evidence type="ECO:0000313" key="1">
    <source>
        <dbReference type="EMBL" id="SVB50978.1"/>
    </source>
</evidence>
<proteinExistence type="predicted"/>
<name>A0A382EJS2_9ZZZZ</name>
<reference evidence="1" key="1">
    <citation type="submission" date="2018-05" db="EMBL/GenBank/DDBJ databases">
        <authorList>
            <person name="Lanie J.A."/>
            <person name="Ng W.-L."/>
            <person name="Kazmierczak K.M."/>
            <person name="Andrzejewski T.M."/>
            <person name="Davidsen T.M."/>
            <person name="Wayne K.J."/>
            <person name="Tettelin H."/>
            <person name="Glass J.I."/>
            <person name="Rusch D."/>
            <person name="Podicherti R."/>
            <person name="Tsui H.-C.T."/>
            <person name="Winkler M.E."/>
        </authorList>
    </citation>
    <scope>NUCLEOTIDE SEQUENCE</scope>
</reference>
<organism evidence="1">
    <name type="scientific">marine metagenome</name>
    <dbReference type="NCBI Taxonomy" id="408172"/>
    <lineage>
        <taxon>unclassified sequences</taxon>
        <taxon>metagenomes</taxon>
        <taxon>ecological metagenomes</taxon>
    </lineage>
</organism>
<dbReference type="EMBL" id="UINC01044899">
    <property type="protein sequence ID" value="SVB50978.1"/>
    <property type="molecule type" value="Genomic_DNA"/>
</dbReference>
<protein>
    <submittedName>
        <fullName evidence="1">Uncharacterized protein</fullName>
    </submittedName>
</protein>